<keyword evidence="3" id="KW-1134">Transmembrane beta strand</keyword>
<evidence type="ECO:0000256" key="3">
    <source>
        <dbReference type="ARBA" id="ARBA00022452"/>
    </source>
</evidence>
<dbReference type="PROSITE" id="PS01156">
    <property type="entry name" value="TONB_DEPENDENT_REC_2"/>
    <property type="match status" value="1"/>
</dbReference>
<dbReference type="PANTHER" id="PTHR30069">
    <property type="entry name" value="TONB-DEPENDENT OUTER MEMBRANE RECEPTOR"/>
    <property type="match status" value="1"/>
</dbReference>
<comment type="similarity">
    <text evidence="10">Belongs to the TonB-dependent receptor family.</text>
</comment>
<reference evidence="14 15" key="1">
    <citation type="submission" date="2016-10" db="EMBL/GenBank/DDBJ databases">
        <authorList>
            <person name="de Groot N.N."/>
        </authorList>
    </citation>
    <scope>NUCLEOTIDE SEQUENCE [LARGE SCALE GENOMIC DNA]</scope>
    <source>
        <strain evidence="14 15">MP1X4</strain>
    </source>
</reference>
<dbReference type="InterPro" id="IPR036942">
    <property type="entry name" value="Beta-barrel_TonB_sf"/>
</dbReference>
<dbReference type="SUPFAM" id="SSF49464">
    <property type="entry name" value="Carboxypeptidase regulatory domain-like"/>
    <property type="match status" value="1"/>
</dbReference>
<proteinExistence type="inferred from homology"/>
<evidence type="ECO:0000256" key="2">
    <source>
        <dbReference type="ARBA" id="ARBA00022448"/>
    </source>
</evidence>
<gene>
    <name evidence="14" type="ORF">SAMN05216490_1532</name>
</gene>
<dbReference type="GO" id="GO:0009279">
    <property type="term" value="C:cell outer membrane"/>
    <property type="evidence" value="ECO:0007669"/>
    <property type="project" value="UniProtKB-SubCell"/>
</dbReference>
<keyword evidence="9" id="KW-0998">Cell outer membrane</keyword>
<evidence type="ECO:0000256" key="10">
    <source>
        <dbReference type="RuleBase" id="RU003357"/>
    </source>
</evidence>
<evidence type="ECO:0000256" key="9">
    <source>
        <dbReference type="ARBA" id="ARBA00023237"/>
    </source>
</evidence>
<keyword evidence="2" id="KW-0813">Transport</keyword>
<evidence type="ECO:0000256" key="11">
    <source>
        <dbReference type="SAM" id="SignalP"/>
    </source>
</evidence>
<evidence type="ECO:0000256" key="8">
    <source>
        <dbReference type="ARBA" id="ARBA00023170"/>
    </source>
</evidence>
<keyword evidence="7 10" id="KW-0472">Membrane</keyword>
<evidence type="ECO:0000313" key="15">
    <source>
        <dbReference type="Proteomes" id="UP000199679"/>
    </source>
</evidence>
<dbReference type="AlphaFoldDB" id="A0A1H1TW21"/>
<organism evidence="14 15">
    <name type="scientific">Mucilaginibacter mallensis</name>
    <dbReference type="NCBI Taxonomy" id="652787"/>
    <lineage>
        <taxon>Bacteria</taxon>
        <taxon>Pseudomonadati</taxon>
        <taxon>Bacteroidota</taxon>
        <taxon>Sphingobacteriia</taxon>
        <taxon>Sphingobacteriales</taxon>
        <taxon>Sphingobacteriaceae</taxon>
        <taxon>Mucilaginibacter</taxon>
    </lineage>
</organism>
<dbReference type="Pfam" id="PF00593">
    <property type="entry name" value="TonB_dep_Rec_b-barrel"/>
    <property type="match status" value="1"/>
</dbReference>
<accession>A0A1H1TW21</accession>
<dbReference type="Gene3D" id="2.170.130.10">
    <property type="entry name" value="TonB-dependent receptor, plug domain"/>
    <property type="match status" value="1"/>
</dbReference>
<protein>
    <submittedName>
        <fullName evidence="14">TonB-dependent Receptor Plug Domain</fullName>
    </submittedName>
</protein>
<dbReference type="Gene3D" id="2.60.40.1120">
    <property type="entry name" value="Carboxypeptidase-like, regulatory domain"/>
    <property type="match status" value="1"/>
</dbReference>
<dbReference type="InterPro" id="IPR037066">
    <property type="entry name" value="Plug_dom_sf"/>
</dbReference>
<evidence type="ECO:0000259" key="12">
    <source>
        <dbReference type="Pfam" id="PF00593"/>
    </source>
</evidence>
<evidence type="ECO:0000259" key="13">
    <source>
        <dbReference type="Pfam" id="PF07715"/>
    </source>
</evidence>
<evidence type="ECO:0000256" key="4">
    <source>
        <dbReference type="ARBA" id="ARBA00022692"/>
    </source>
</evidence>
<feature type="chain" id="PRO_5009261529" evidence="11">
    <location>
        <begin position="21"/>
        <end position="901"/>
    </location>
</feature>
<dbReference type="InterPro" id="IPR012910">
    <property type="entry name" value="Plug_dom"/>
</dbReference>
<dbReference type="Pfam" id="PF13715">
    <property type="entry name" value="CarbopepD_reg_2"/>
    <property type="match status" value="1"/>
</dbReference>
<dbReference type="STRING" id="652787.SAMN05216490_1532"/>
<comment type="subcellular location">
    <subcellularLocation>
        <location evidence="1">Cell outer membrane</location>
        <topology evidence="1">Multi-pass membrane protein</topology>
    </subcellularLocation>
</comment>
<dbReference type="OrthoDB" id="1453181at2"/>
<feature type="signal peptide" evidence="11">
    <location>
        <begin position="1"/>
        <end position="20"/>
    </location>
</feature>
<feature type="domain" description="TonB-dependent receptor plug" evidence="13">
    <location>
        <begin position="122"/>
        <end position="200"/>
    </location>
</feature>
<keyword evidence="8 14" id="KW-0675">Receptor</keyword>
<dbReference type="InterPro" id="IPR010917">
    <property type="entry name" value="TonB_rcpt_CS"/>
</dbReference>
<keyword evidence="5 11" id="KW-0732">Signal</keyword>
<dbReference type="RefSeq" id="WP_091370887.1">
    <property type="nucleotide sequence ID" value="NZ_LT629740.1"/>
</dbReference>
<dbReference type="PANTHER" id="PTHR30069:SF29">
    <property type="entry name" value="HEMOGLOBIN AND HEMOGLOBIN-HAPTOGLOBIN-BINDING PROTEIN 1-RELATED"/>
    <property type="match status" value="1"/>
</dbReference>
<dbReference type="GO" id="GO:0044718">
    <property type="term" value="P:siderophore transmembrane transport"/>
    <property type="evidence" value="ECO:0007669"/>
    <property type="project" value="TreeGrafter"/>
</dbReference>
<evidence type="ECO:0000313" key="14">
    <source>
        <dbReference type="EMBL" id="SDS64364.1"/>
    </source>
</evidence>
<evidence type="ECO:0000256" key="5">
    <source>
        <dbReference type="ARBA" id="ARBA00022729"/>
    </source>
</evidence>
<dbReference type="Pfam" id="PF07715">
    <property type="entry name" value="Plug"/>
    <property type="match status" value="1"/>
</dbReference>
<evidence type="ECO:0000256" key="6">
    <source>
        <dbReference type="ARBA" id="ARBA00023077"/>
    </source>
</evidence>
<keyword evidence="15" id="KW-1185">Reference proteome</keyword>
<name>A0A1H1TW21_MUCMA</name>
<dbReference type="InterPro" id="IPR000531">
    <property type="entry name" value="Beta-barrel_TonB"/>
</dbReference>
<evidence type="ECO:0000256" key="1">
    <source>
        <dbReference type="ARBA" id="ARBA00004571"/>
    </source>
</evidence>
<evidence type="ECO:0000256" key="7">
    <source>
        <dbReference type="ARBA" id="ARBA00023136"/>
    </source>
</evidence>
<dbReference type="EMBL" id="LT629740">
    <property type="protein sequence ID" value="SDS64364.1"/>
    <property type="molecule type" value="Genomic_DNA"/>
</dbReference>
<keyword evidence="6 10" id="KW-0798">TonB box</keyword>
<dbReference type="InterPro" id="IPR008969">
    <property type="entry name" value="CarboxyPept-like_regulatory"/>
</dbReference>
<dbReference type="InterPro" id="IPR039426">
    <property type="entry name" value="TonB-dep_rcpt-like"/>
</dbReference>
<dbReference type="Proteomes" id="UP000199679">
    <property type="component" value="Chromosome I"/>
</dbReference>
<dbReference type="Gene3D" id="2.40.170.20">
    <property type="entry name" value="TonB-dependent receptor, beta-barrel domain"/>
    <property type="match status" value="1"/>
</dbReference>
<sequence length="901" mass="96825">MRKYLLSLFISVFTMCLAYAQVATAQVHITGKLLDAQTKEPLIGATVLVKGTTKATSAALDGSFKLSVSSLSGTTLVISYVGYVSKEIEVTDANIGTVLVNPNSASMKEVVVNANPSLKINRQTPVAASSVGQIYIDEHGAGAEFPELMKMTPGVTVSRSGGGYGDSRINIRGFSSNNVALLINGIPVNDVEAGKIYWNDWAGLQDVTTSMQVQRGLGASTIAVPSMGGTIDISTRSTDIKEGGTISQSIGSYGAQKTLISYATGLSPDGWAASFLLSRATGNSPTAEGEYYTGYNYFANISKIIGKNQTLSINYMGASQRHGQLYTYNYVSTFQNAPQGSRYNSDWGYYNGQQYSAEQNYYNKPLASINYNWNINKTTSWSTILYGTWGTGAADYLAGTYGSLLPGSSNEVPRTGGTYSPIDFNAIEDKNIAANTANGNGAATAYMQDVVNNHQQYGAISTIKKTVGDITYLAGVDLRDYTGEHFQKVDNLFGSTYVQDTYTGSKGNINNPNNQATFGQKFNNDYTYDVVSEGAYAQAEYSKNDLTAFLTLSGSNTSNRRIDYFNYTPGNQDSKWINFLGYQAKGGANYNLDAHNNIYANIGYIQRAPLVGSLFLNKNNSINTGAVPEKLFDYELGYGYTSAQFTANVNAYRTSYRDRSQVFSAPNTVDPASPYYINVSGLNEMHEGIEADAKYRPIQGVVLGGMLSIGDYYYTSNTGAAQVTSADGKTTTQPALLVKGLKIGDTGSGVTGGPSAGSAQTTAGGTLDVKVLSHVTLGAQYLYYSHYYAAYNPSKISAANGFSQGEFQPYDIPNVGTMDLDVVFRFKMAGFDAEFIGNVYNVLNTKYISDAYESSPAPGLTPLQRIAGSPGTSTGTQPVPPTIGVNYGAPRFYMTTLKIKF</sequence>
<keyword evidence="4" id="KW-0812">Transmembrane</keyword>
<dbReference type="GO" id="GO:0015344">
    <property type="term" value="F:siderophore uptake transmembrane transporter activity"/>
    <property type="evidence" value="ECO:0007669"/>
    <property type="project" value="TreeGrafter"/>
</dbReference>
<feature type="domain" description="TonB-dependent receptor-like beta-barrel" evidence="12">
    <location>
        <begin position="323"/>
        <end position="842"/>
    </location>
</feature>
<dbReference type="SUPFAM" id="SSF56935">
    <property type="entry name" value="Porins"/>
    <property type="match status" value="1"/>
</dbReference>